<dbReference type="RefSeq" id="WP_256605673.1">
    <property type="nucleotide sequence ID" value="NZ_JANIBL010000006.1"/>
</dbReference>
<dbReference type="Proteomes" id="UP001524570">
    <property type="component" value="Unassembled WGS sequence"/>
</dbReference>
<sequence>MNKLLAFFQEPSAVRLAIAPEVLATLVEKGELHATDFRCLDLRSKRIVWKMFLLLAMSKLGGNLHHSERH</sequence>
<name>A0ABT1TNS0_9GAMM</name>
<dbReference type="EMBL" id="JANIBL010000006">
    <property type="protein sequence ID" value="MCQ8116426.1"/>
    <property type="molecule type" value="Genomic_DNA"/>
</dbReference>
<proteinExistence type="predicted"/>
<accession>A0ABT1TNS0</accession>
<protein>
    <submittedName>
        <fullName evidence="1">Uncharacterized protein</fullName>
    </submittedName>
</protein>
<evidence type="ECO:0000313" key="1">
    <source>
        <dbReference type="EMBL" id="MCQ8116426.1"/>
    </source>
</evidence>
<keyword evidence="2" id="KW-1185">Reference proteome</keyword>
<gene>
    <name evidence="1" type="ORF">NP589_03250</name>
</gene>
<organism evidence="1 2">
    <name type="scientific">Methylomonas rosea</name>
    <dbReference type="NCBI Taxonomy" id="2952227"/>
    <lineage>
        <taxon>Bacteria</taxon>
        <taxon>Pseudomonadati</taxon>
        <taxon>Pseudomonadota</taxon>
        <taxon>Gammaproteobacteria</taxon>
        <taxon>Methylococcales</taxon>
        <taxon>Methylococcaceae</taxon>
        <taxon>Methylomonas</taxon>
    </lineage>
</organism>
<comment type="caution">
    <text evidence="1">The sequence shown here is derived from an EMBL/GenBank/DDBJ whole genome shotgun (WGS) entry which is preliminary data.</text>
</comment>
<reference evidence="1 2" key="1">
    <citation type="submission" date="2022-07" db="EMBL/GenBank/DDBJ databases">
        <title>Methylomonas rivi sp. nov., Methylomonas rosea sp. nov., Methylomonas aureus sp. nov. and Methylomonas subterranea sp. nov., four novel methanotrophs isolated from a freshwater creek and the deep terrestrial subsurface.</title>
        <authorList>
            <person name="Abin C."/>
            <person name="Sankaranarayanan K."/>
            <person name="Garner C."/>
            <person name="Sindelar R."/>
            <person name="Kotary K."/>
            <person name="Garner R."/>
            <person name="Barclay S."/>
            <person name="Lawson P."/>
            <person name="Krumholz L."/>
        </authorList>
    </citation>
    <scope>NUCLEOTIDE SEQUENCE [LARGE SCALE GENOMIC DNA]</scope>
    <source>
        <strain evidence="1 2">WSC-7</strain>
    </source>
</reference>
<evidence type="ECO:0000313" key="2">
    <source>
        <dbReference type="Proteomes" id="UP001524570"/>
    </source>
</evidence>